<dbReference type="InterPro" id="IPR057949">
    <property type="entry name" value="TPR_TEX10"/>
</dbReference>
<gene>
    <name evidence="3" type="ORF">OSB04_019503</name>
</gene>
<evidence type="ECO:0000313" key="3">
    <source>
        <dbReference type="EMBL" id="KAJ9546960.1"/>
    </source>
</evidence>
<feature type="chain" id="PRO_5041321431" description="TEX10-like TPR repeats domain-containing protein" evidence="1">
    <location>
        <begin position="26"/>
        <end position="337"/>
    </location>
</feature>
<feature type="signal peptide" evidence="1">
    <location>
        <begin position="1"/>
        <end position="25"/>
    </location>
</feature>
<proteinExistence type="predicted"/>
<feature type="domain" description="TEX10-like TPR repeats" evidence="2">
    <location>
        <begin position="34"/>
        <end position="275"/>
    </location>
</feature>
<keyword evidence="1" id="KW-0732">Signal</keyword>
<reference evidence="3" key="1">
    <citation type="submission" date="2023-03" db="EMBL/GenBank/DDBJ databases">
        <title>Chromosome-scale reference genome and RAD-based genetic map of yellow starthistle (Centaurea solstitialis) reveal putative structural variation and QTLs associated with invader traits.</title>
        <authorList>
            <person name="Reatini B."/>
            <person name="Cang F.A."/>
            <person name="Jiang Q."/>
            <person name="Mckibben M.T.W."/>
            <person name="Barker M.S."/>
            <person name="Rieseberg L.H."/>
            <person name="Dlugosch K.M."/>
        </authorList>
    </citation>
    <scope>NUCLEOTIDE SEQUENCE</scope>
    <source>
        <strain evidence="3">CAN-66</strain>
        <tissue evidence="3">Leaf</tissue>
    </source>
</reference>
<organism evidence="3 4">
    <name type="scientific">Centaurea solstitialis</name>
    <name type="common">yellow star-thistle</name>
    <dbReference type="NCBI Taxonomy" id="347529"/>
    <lineage>
        <taxon>Eukaryota</taxon>
        <taxon>Viridiplantae</taxon>
        <taxon>Streptophyta</taxon>
        <taxon>Embryophyta</taxon>
        <taxon>Tracheophyta</taxon>
        <taxon>Spermatophyta</taxon>
        <taxon>Magnoliopsida</taxon>
        <taxon>eudicotyledons</taxon>
        <taxon>Gunneridae</taxon>
        <taxon>Pentapetalae</taxon>
        <taxon>asterids</taxon>
        <taxon>campanulids</taxon>
        <taxon>Asterales</taxon>
        <taxon>Asteraceae</taxon>
        <taxon>Carduoideae</taxon>
        <taxon>Cardueae</taxon>
        <taxon>Centaureinae</taxon>
        <taxon>Centaurea</taxon>
    </lineage>
</organism>
<evidence type="ECO:0000259" key="2">
    <source>
        <dbReference type="Pfam" id="PF25781"/>
    </source>
</evidence>
<comment type="caution">
    <text evidence="3">The sequence shown here is derived from an EMBL/GenBank/DDBJ whole genome shotgun (WGS) entry which is preliminary data.</text>
</comment>
<evidence type="ECO:0000313" key="4">
    <source>
        <dbReference type="Proteomes" id="UP001172457"/>
    </source>
</evidence>
<accession>A0AA38SQG4</accession>
<dbReference type="Proteomes" id="UP001172457">
    <property type="component" value="Chromosome 5"/>
</dbReference>
<dbReference type="AlphaFoldDB" id="A0AA38SQG4"/>
<evidence type="ECO:0000256" key="1">
    <source>
        <dbReference type="SAM" id="SignalP"/>
    </source>
</evidence>
<dbReference type="Pfam" id="PF25781">
    <property type="entry name" value="TPR_TEX10"/>
    <property type="match status" value="1"/>
</dbReference>
<keyword evidence="4" id="KW-1185">Reference proteome</keyword>
<name>A0AA38SQG4_9ASTR</name>
<protein>
    <recommendedName>
        <fullName evidence="2">TEX10-like TPR repeats domain-containing protein</fullName>
    </recommendedName>
</protein>
<dbReference type="EMBL" id="JARYMX010000005">
    <property type="protein sequence ID" value="KAJ9546960.1"/>
    <property type="molecule type" value="Genomic_DNA"/>
</dbReference>
<sequence length="337" mass="37994">MVIFHLNLECFLQAVLRLLLHLGQCVTMNSPLSQELDSMQYSLREFYSTCHDGNISYGPFMKLTKDIQELSVCGLYYFSFLDPSLLQSVATCCLCQDLEPCLLFRFLEVLNSAYKAGHIQLVDYISFLVILLARYEVFPESSSHAVEKCGKSNSKLFRSITSAVCSCLSQIGDDRLVLKMLERVVIDLISNKLPLENTCSLLRTIIALDSMPTKISEQSISKIGNALPGYLIDIVSSIRAEDRGSSKTIHYCVLPCFLLFYRSEKLVKDVMNVLTSFISGNDLPTFDGQNGHAMMDLSSRIISVIGVLLLMHEDKRIWQTLSCYKEEIESLLQNNSE</sequence>